<dbReference type="Pfam" id="PF00106">
    <property type="entry name" value="adh_short"/>
    <property type="match status" value="1"/>
</dbReference>
<dbReference type="EMBL" id="JACIDY010000002">
    <property type="protein sequence ID" value="MBB3939689.1"/>
    <property type="molecule type" value="Genomic_DNA"/>
</dbReference>
<comment type="similarity">
    <text evidence="1 3">Belongs to the short-chain dehydrogenases/reductases (SDR) family.</text>
</comment>
<evidence type="ECO:0000313" key="5">
    <source>
        <dbReference type="Proteomes" id="UP000561459"/>
    </source>
</evidence>
<protein>
    <submittedName>
        <fullName evidence="4">NAD(P)-dependent dehydrogenase (Short-subunit alcohol dehydrogenase family)</fullName>
    </submittedName>
</protein>
<dbReference type="RefSeq" id="WP_183616375.1">
    <property type="nucleotide sequence ID" value="NZ_JACIDY010000002.1"/>
</dbReference>
<evidence type="ECO:0000256" key="1">
    <source>
        <dbReference type="ARBA" id="ARBA00006484"/>
    </source>
</evidence>
<name>A0A7W6FXT3_9SPHN</name>
<dbReference type="InterPro" id="IPR020904">
    <property type="entry name" value="Sc_DH/Rdtase_CS"/>
</dbReference>
<dbReference type="InterPro" id="IPR036291">
    <property type="entry name" value="NAD(P)-bd_dom_sf"/>
</dbReference>
<accession>A0A7W6FXT3</accession>
<dbReference type="PRINTS" id="PR00081">
    <property type="entry name" value="GDHRDH"/>
</dbReference>
<reference evidence="4 5" key="1">
    <citation type="submission" date="2020-08" db="EMBL/GenBank/DDBJ databases">
        <title>Genomic Encyclopedia of Type Strains, Phase IV (KMG-IV): sequencing the most valuable type-strain genomes for metagenomic binning, comparative biology and taxonomic classification.</title>
        <authorList>
            <person name="Goeker M."/>
        </authorList>
    </citation>
    <scope>NUCLEOTIDE SEQUENCE [LARGE SCALE GENOMIC DNA]</scope>
    <source>
        <strain evidence="4 5">DSM 27568</strain>
    </source>
</reference>
<dbReference type="GO" id="GO:0016491">
    <property type="term" value="F:oxidoreductase activity"/>
    <property type="evidence" value="ECO:0007669"/>
    <property type="project" value="UniProtKB-KW"/>
</dbReference>
<evidence type="ECO:0000256" key="2">
    <source>
        <dbReference type="ARBA" id="ARBA00023002"/>
    </source>
</evidence>
<evidence type="ECO:0000256" key="3">
    <source>
        <dbReference type="RuleBase" id="RU000363"/>
    </source>
</evidence>
<sequence>MTEAVRFDGRVAIVTGAGNGLGRDYALNLAARGAKVVVNDLGTDTRGNLLPLGESGADKVVAQIRAAGGVAVTCHESCATRSGGNAIAQVALDSFGRIDIFIHNAGFLRNGPFETLTDEHIRAIVDVHLMAGFYVGQPAFAAMKRQGYGRILLTSSASALFGMPWQSNYAAAKIGLAGLVNVLALEGAQHGITANGLLPAGSGRLGQDTDLDWPAGAFDKLPAGMDRIAPAMHNDYVTPMALWLVSEQCQATHSLYSATAGRFAKVFIGAAKGWLADAQQPPSAEDIGVHFTTIEDISQFDTPLSVVEEFGPIAAARLAQEGAQSR</sequence>
<keyword evidence="2" id="KW-0560">Oxidoreductase</keyword>
<comment type="caution">
    <text evidence="4">The sequence shown here is derived from an EMBL/GenBank/DDBJ whole genome shotgun (WGS) entry which is preliminary data.</text>
</comment>
<dbReference type="PANTHER" id="PTHR45024">
    <property type="entry name" value="DEHYDROGENASES, SHORT CHAIN"/>
    <property type="match status" value="1"/>
</dbReference>
<proteinExistence type="inferred from homology"/>
<dbReference type="PANTHER" id="PTHR45024:SF2">
    <property type="entry name" value="SCP2 DOMAIN-CONTAINING PROTEIN"/>
    <property type="match status" value="1"/>
</dbReference>
<evidence type="ECO:0000313" key="4">
    <source>
        <dbReference type="EMBL" id="MBB3939689.1"/>
    </source>
</evidence>
<dbReference type="Proteomes" id="UP000561459">
    <property type="component" value="Unassembled WGS sequence"/>
</dbReference>
<gene>
    <name evidence="4" type="ORF">GGR39_001329</name>
</gene>
<dbReference type="PROSITE" id="PS00061">
    <property type="entry name" value="ADH_SHORT"/>
    <property type="match status" value="1"/>
</dbReference>
<dbReference type="SUPFAM" id="SSF51735">
    <property type="entry name" value="NAD(P)-binding Rossmann-fold domains"/>
    <property type="match status" value="1"/>
</dbReference>
<dbReference type="InterPro" id="IPR002347">
    <property type="entry name" value="SDR_fam"/>
</dbReference>
<keyword evidence="5" id="KW-1185">Reference proteome</keyword>
<dbReference type="Gene3D" id="3.40.50.720">
    <property type="entry name" value="NAD(P)-binding Rossmann-like Domain"/>
    <property type="match status" value="1"/>
</dbReference>
<dbReference type="InterPro" id="IPR051687">
    <property type="entry name" value="Peroxisomal_Beta-Oxidation"/>
</dbReference>
<dbReference type="PRINTS" id="PR00080">
    <property type="entry name" value="SDRFAMILY"/>
</dbReference>
<dbReference type="AlphaFoldDB" id="A0A7W6FXT3"/>
<organism evidence="4 5">
    <name type="scientific">Novosphingobium fluoreni</name>
    <dbReference type="NCBI Taxonomy" id="1391222"/>
    <lineage>
        <taxon>Bacteria</taxon>
        <taxon>Pseudomonadati</taxon>
        <taxon>Pseudomonadota</taxon>
        <taxon>Alphaproteobacteria</taxon>
        <taxon>Sphingomonadales</taxon>
        <taxon>Sphingomonadaceae</taxon>
        <taxon>Novosphingobium</taxon>
    </lineage>
</organism>